<dbReference type="AlphaFoldDB" id="A0A2U8GMP8"/>
<dbReference type="KEGG" id="acom:CEW83_06415"/>
<dbReference type="Pfam" id="PF09485">
    <property type="entry name" value="CRISPR_Cse2"/>
    <property type="match status" value="1"/>
</dbReference>
<dbReference type="InterPro" id="IPR038287">
    <property type="entry name" value="Cse2_sf"/>
</dbReference>
<reference evidence="2 3" key="1">
    <citation type="submission" date="2017-06" db="EMBL/GenBank/DDBJ databases">
        <title>Azoarcus.</title>
        <authorList>
            <person name="Woo J.-H."/>
            <person name="Kim H.-S."/>
        </authorList>
    </citation>
    <scope>NUCLEOTIDE SEQUENCE [LARGE SCALE GENOMIC DNA]</scope>
    <source>
        <strain evidence="2 3">TSPY31</strain>
    </source>
</reference>
<proteinExistence type="predicted"/>
<name>A0A2U8GMP8_9RHOO</name>
<feature type="compositionally biased region" description="Basic and acidic residues" evidence="1">
    <location>
        <begin position="1"/>
        <end position="19"/>
    </location>
</feature>
<dbReference type="InterPro" id="IPR013382">
    <property type="entry name" value="CRISPR-assoc_prot_Cse2"/>
</dbReference>
<dbReference type="RefSeq" id="WP_108948607.1">
    <property type="nucleotide sequence ID" value="NZ_CP022187.1"/>
</dbReference>
<dbReference type="Proteomes" id="UP000244930">
    <property type="component" value="Chromosome"/>
</dbReference>
<gene>
    <name evidence="2" type="ORF">CEW83_06415</name>
</gene>
<organism evidence="2 3">
    <name type="scientific">Parazoarcus communis</name>
    <dbReference type="NCBI Taxonomy" id="41977"/>
    <lineage>
        <taxon>Bacteria</taxon>
        <taxon>Pseudomonadati</taxon>
        <taxon>Pseudomonadota</taxon>
        <taxon>Betaproteobacteria</taxon>
        <taxon>Rhodocyclales</taxon>
        <taxon>Zoogloeaceae</taxon>
        <taxon>Parazoarcus</taxon>
    </lineage>
</organism>
<dbReference type="NCBIfam" id="TIGR02548">
    <property type="entry name" value="casB_cse2"/>
    <property type="match status" value="1"/>
</dbReference>
<feature type="region of interest" description="Disordered" evidence="1">
    <location>
        <begin position="1"/>
        <end position="25"/>
    </location>
</feature>
<protein>
    <submittedName>
        <fullName evidence="2">CRISPR-associated protein Cse2</fullName>
    </submittedName>
</protein>
<accession>A0A2U8GMP8</accession>
<evidence type="ECO:0000313" key="2">
    <source>
        <dbReference type="EMBL" id="AWI74899.1"/>
    </source>
</evidence>
<sequence>MTLDKVDSREKPPSDRPPRQESPISRLARLIGRSARFENDTHGLDNGERAALARLDPDSELRPHQIAALSRALVYAELAPENWHPDTWRRWALIAHGMALAGHDGNRSLGLQLSESDVSESRFTKLLTARDDAFRQLLPRLLRLLANKEKSPNWHELGGLILTEGRNEEEAEAIRLCIAGRYFAAEAKKPKH</sequence>
<evidence type="ECO:0000313" key="3">
    <source>
        <dbReference type="Proteomes" id="UP000244930"/>
    </source>
</evidence>
<dbReference type="Gene3D" id="1.10.520.40">
    <property type="entry name" value="CRISPR-associated protein Cse2"/>
    <property type="match status" value="1"/>
</dbReference>
<keyword evidence="3" id="KW-1185">Reference proteome</keyword>
<evidence type="ECO:0000256" key="1">
    <source>
        <dbReference type="SAM" id="MobiDB-lite"/>
    </source>
</evidence>
<dbReference type="EMBL" id="CP022187">
    <property type="protein sequence ID" value="AWI74899.1"/>
    <property type="molecule type" value="Genomic_DNA"/>
</dbReference>